<sequence>MPKFKAKNIKIRDRRLDRLSAGGFVLIFWALSIDIIAIMLWLFTLLTFGFLAPLQSIPPLLGLVTLGIFQLTYTNRRRPLGQKVKVIVLSALFGWLPFYWTKKAIFNMTK</sequence>
<protein>
    <submittedName>
        <fullName evidence="2">Uncharacterized protein</fullName>
    </submittedName>
</protein>
<keyword evidence="1" id="KW-0472">Membrane</keyword>
<feature type="transmembrane region" description="Helical" evidence="1">
    <location>
        <begin position="50"/>
        <end position="72"/>
    </location>
</feature>
<keyword evidence="1" id="KW-1133">Transmembrane helix</keyword>
<dbReference type="Proteomes" id="UP000178835">
    <property type="component" value="Unassembled WGS sequence"/>
</dbReference>
<reference evidence="2 3" key="1">
    <citation type="journal article" date="2016" name="Nat. Commun.">
        <title>Thousands of microbial genomes shed light on interconnected biogeochemical processes in an aquifer system.</title>
        <authorList>
            <person name="Anantharaman K."/>
            <person name="Brown C.T."/>
            <person name="Hug L.A."/>
            <person name="Sharon I."/>
            <person name="Castelle C.J."/>
            <person name="Probst A.J."/>
            <person name="Thomas B.C."/>
            <person name="Singh A."/>
            <person name="Wilkins M.J."/>
            <person name="Karaoz U."/>
            <person name="Brodie E.L."/>
            <person name="Williams K.H."/>
            <person name="Hubbard S.S."/>
            <person name="Banfield J.F."/>
        </authorList>
    </citation>
    <scope>NUCLEOTIDE SEQUENCE [LARGE SCALE GENOMIC DNA]</scope>
</reference>
<evidence type="ECO:0000256" key="1">
    <source>
        <dbReference type="SAM" id="Phobius"/>
    </source>
</evidence>
<dbReference type="AlphaFoldDB" id="A0A1G2HFF0"/>
<name>A0A1G2HFF0_9BACT</name>
<comment type="caution">
    <text evidence="2">The sequence shown here is derived from an EMBL/GenBank/DDBJ whole genome shotgun (WGS) entry which is preliminary data.</text>
</comment>
<evidence type="ECO:0000313" key="2">
    <source>
        <dbReference type="EMBL" id="OGZ60971.1"/>
    </source>
</evidence>
<feature type="transmembrane region" description="Helical" evidence="1">
    <location>
        <begin position="84"/>
        <end position="100"/>
    </location>
</feature>
<accession>A0A1G2HFF0</accession>
<gene>
    <name evidence="2" type="ORF">A2919_00510</name>
</gene>
<dbReference type="EMBL" id="MHOH01000009">
    <property type="protein sequence ID" value="OGZ60971.1"/>
    <property type="molecule type" value="Genomic_DNA"/>
</dbReference>
<feature type="transmembrane region" description="Helical" evidence="1">
    <location>
        <begin position="21"/>
        <end position="44"/>
    </location>
</feature>
<keyword evidence="1" id="KW-0812">Transmembrane</keyword>
<evidence type="ECO:0000313" key="3">
    <source>
        <dbReference type="Proteomes" id="UP000178835"/>
    </source>
</evidence>
<proteinExistence type="predicted"/>
<organism evidence="2 3">
    <name type="scientific">Candidatus Spechtbacteria bacterium RIFCSPLOWO2_01_FULL_43_12</name>
    <dbReference type="NCBI Taxonomy" id="1802162"/>
    <lineage>
        <taxon>Bacteria</taxon>
        <taxon>Candidatus Spechtiibacteriota</taxon>
    </lineage>
</organism>